<evidence type="ECO:0000256" key="7">
    <source>
        <dbReference type="ARBA" id="ARBA00023170"/>
    </source>
</evidence>
<dbReference type="Pfam" id="PF00060">
    <property type="entry name" value="Lig_chan"/>
    <property type="match status" value="1"/>
</dbReference>
<dbReference type="CDD" id="cd00997">
    <property type="entry name" value="PBP2_GluR0"/>
    <property type="match status" value="1"/>
</dbReference>
<dbReference type="InterPro" id="IPR001638">
    <property type="entry name" value="Solute-binding_3/MltF_N"/>
</dbReference>
<dbReference type="KEGG" id="ttq:NIES37_57150"/>
<evidence type="ECO:0000256" key="1">
    <source>
        <dbReference type="ARBA" id="ARBA00004141"/>
    </source>
</evidence>
<dbReference type="EMBL" id="AP018248">
    <property type="protein sequence ID" value="BAZ01710.1"/>
    <property type="molecule type" value="Genomic_DNA"/>
</dbReference>
<keyword evidence="4 10" id="KW-1133">Transmembrane helix</keyword>
<feature type="domain" description="Solute-binding protein family 3/N-terminal" evidence="11">
    <location>
        <begin position="73"/>
        <end position="402"/>
    </location>
</feature>
<evidence type="ECO:0000256" key="6">
    <source>
        <dbReference type="ARBA" id="ARBA00023136"/>
    </source>
</evidence>
<keyword evidence="2" id="KW-0813">Transport</keyword>
<dbReference type="Pfam" id="PF00497">
    <property type="entry name" value="SBP_bac_3"/>
    <property type="match status" value="1"/>
</dbReference>
<dbReference type="SMART" id="SM00062">
    <property type="entry name" value="PBPb"/>
    <property type="match status" value="1"/>
</dbReference>
<dbReference type="RefSeq" id="WP_096581448.1">
    <property type="nucleotide sequence ID" value="NZ_CAWNJS010000001.1"/>
</dbReference>
<evidence type="ECO:0000256" key="3">
    <source>
        <dbReference type="ARBA" id="ARBA00022692"/>
    </source>
</evidence>
<gene>
    <name evidence="13" type="ORF">NIES37_57150</name>
</gene>
<feature type="transmembrane region" description="Helical" evidence="10">
    <location>
        <begin position="185"/>
        <end position="206"/>
    </location>
</feature>
<evidence type="ECO:0000256" key="2">
    <source>
        <dbReference type="ARBA" id="ARBA00022448"/>
    </source>
</evidence>
<dbReference type="Gene3D" id="3.40.190.10">
    <property type="entry name" value="Periplasmic binding protein-like II"/>
    <property type="match status" value="2"/>
</dbReference>
<evidence type="ECO:0000256" key="4">
    <source>
        <dbReference type="ARBA" id="ARBA00022989"/>
    </source>
</evidence>
<evidence type="ECO:0000259" key="11">
    <source>
        <dbReference type="SMART" id="SM00062"/>
    </source>
</evidence>
<keyword evidence="8" id="KW-0325">Glycoprotein</keyword>
<keyword evidence="14" id="KW-1185">Reference proteome</keyword>
<dbReference type="InterPro" id="IPR001320">
    <property type="entry name" value="Iontro_rcpt_C"/>
</dbReference>
<dbReference type="Proteomes" id="UP000218785">
    <property type="component" value="Chromosome"/>
</dbReference>
<evidence type="ECO:0000313" key="14">
    <source>
        <dbReference type="Proteomes" id="UP000218785"/>
    </source>
</evidence>
<protein>
    <submittedName>
        <fullName evidence="13">Extracellular solute-binding protein</fullName>
    </submittedName>
</protein>
<dbReference type="PANTHER" id="PTHR18966">
    <property type="entry name" value="IONOTROPIC GLUTAMATE RECEPTOR"/>
    <property type="match status" value="1"/>
</dbReference>
<dbReference type="SMART" id="SM00079">
    <property type="entry name" value="PBPe"/>
    <property type="match status" value="1"/>
</dbReference>
<keyword evidence="5" id="KW-0406">Ion transport</keyword>
<accession>A0A1Z4N7J7</accession>
<evidence type="ECO:0000259" key="12">
    <source>
        <dbReference type="SMART" id="SM00079"/>
    </source>
</evidence>
<feature type="transmembrane region" description="Helical" evidence="10">
    <location>
        <begin position="218"/>
        <end position="237"/>
    </location>
</feature>
<feature type="domain" description="Ionotropic glutamate receptor C-terminal" evidence="12">
    <location>
        <begin position="73"/>
        <end position="401"/>
    </location>
</feature>
<proteinExistence type="predicted"/>
<organism evidence="13 14">
    <name type="scientific">Tolypothrix tenuis PCC 7101</name>
    <dbReference type="NCBI Taxonomy" id="231146"/>
    <lineage>
        <taxon>Bacteria</taxon>
        <taxon>Bacillati</taxon>
        <taxon>Cyanobacteriota</taxon>
        <taxon>Cyanophyceae</taxon>
        <taxon>Nostocales</taxon>
        <taxon>Tolypothrichaceae</taxon>
        <taxon>Tolypothrix</taxon>
    </lineage>
</organism>
<keyword evidence="6 10" id="KW-0472">Membrane</keyword>
<evidence type="ECO:0000256" key="10">
    <source>
        <dbReference type="SAM" id="Phobius"/>
    </source>
</evidence>
<dbReference type="Gene3D" id="1.10.287.70">
    <property type="match status" value="1"/>
</dbReference>
<dbReference type="SUPFAM" id="SSF81324">
    <property type="entry name" value="Voltage-gated potassium channels"/>
    <property type="match status" value="1"/>
</dbReference>
<reference evidence="13 14" key="1">
    <citation type="submission" date="2017-06" db="EMBL/GenBank/DDBJ databases">
        <title>Genome sequencing of cyanobaciteial culture collection at National Institute for Environmental Studies (NIES).</title>
        <authorList>
            <person name="Hirose Y."/>
            <person name="Shimura Y."/>
            <person name="Fujisawa T."/>
            <person name="Nakamura Y."/>
            <person name="Kawachi M."/>
        </authorList>
    </citation>
    <scope>NUCLEOTIDE SEQUENCE [LARGE SCALE GENOMIC DNA]</scope>
    <source>
        <strain evidence="13 14">NIES-37</strain>
    </source>
</reference>
<evidence type="ECO:0000313" key="13">
    <source>
        <dbReference type="EMBL" id="BAZ01710.1"/>
    </source>
</evidence>
<sequence>MINAIAPFAYFYRLYSKNKSKLFPKRHLWLVLVGGILALLVVLTGVHPGLAQNPEPSPAVEVAPKPEEASTNEFVVATRVIAPFVFAEKGELSGFSIDLWRSIATKLGINSKFVEYPNVQDLLSAVKDGKANAGIAAISITAERQQNFDFSLPMFAAGLQIMVRPPETNGGALSNILQLVFSASLLQVVGIALLLIVVAAHVIWLSERNHKEGMIDKSYFPGIFKACWWAAATLATQADEMPKGVVGRFIAIIWMFIGVLFVAYFTAAATTSLTVQQLQGDIRSVDDLPGKLVATTAGSTAAKYLKEHNISTLEVPKIEEAYNALQNKKADAVVFDAPVLLFYAAHEGQGKVEVVGSVFREENYGIVLPNNSTYRKQINSALLSLREDGTYQSLYDKWFDVKKS</sequence>
<keyword evidence="7" id="KW-0675">Receptor</keyword>
<evidence type="ECO:0000256" key="9">
    <source>
        <dbReference type="ARBA" id="ARBA00023303"/>
    </source>
</evidence>
<comment type="subcellular location">
    <subcellularLocation>
        <location evidence="1">Membrane</location>
        <topology evidence="1">Multi-pass membrane protein</topology>
    </subcellularLocation>
</comment>
<name>A0A1Z4N7J7_9CYAN</name>
<dbReference type="InterPro" id="IPR015683">
    <property type="entry name" value="Ionotropic_Glu_rcpt"/>
</dbReference>
<evidence type="ECO:0000256" key="5">
    <source>
        <dbReference type="ARBA" id="ARBA00023065"/>
    </source>
</evidence>
<evidence type="ECO:0000256" key="8">
    <source>
        <dbReference type="ARBA" id="ARBA00023180"/>
    </source>
</evidence>
<keyword evidence="3 10" id="KW-0812">Transmembrane</keyword>
<feature type="transmembrane region" description="Helical" evidence="10">
    <location>
        <begin position="249"/>
        <end position="275"/>
    </location>
</feature>
<dbReference type="AlphaFoldDB" id="A0A1Z4N7J7"/>
<dbReference type="SUPFAM" id="SSF53850">
    <property type="entry name" value="Periplasmic binding protein-like II"/>
    <property type="match status" value="1"/>
</dbReference>
<dbReference type="GO" id="GO:0016020">
    <property type="term" value="C:membrane"/>
    <property type="evidence" value="ECO:0007669"/>
    <property type="project" value="UniProtKB-SubCell"/>
</dbReference>
<keyword evidence="9" id="KW-0407">Ion channel</keyword>
<dbReference type="GO" id="GO:0015276">
    <property type="term" value="F:ligand-gated monoatomic ion channel activity"/>
    <property type="evidence" value="ECO:0007669"/>
    <property type="project" value="InterPro"/>
</dbReference>